<sequence length="85" mass="9676">MECSHLQSNESEAETFNFFLRTALPGRFCYDAMILTPINNLLRYRLSLDTRTDKDIMIADIHQRIEGAKLQSYQGSPIAVPEGLV</sequence>
<dbReference type="AlphaFoldDB" id="A0A2V5IFA0"/>
<evidence type="ECO:0000313" key="1">
    <source>
        <dbReference type="EMBL" id="PYI35359.1"/>
    </source>
</evidence>
<proteinExistence type="predicted"/>
<organism evidence="1 2">
    <name type="scientific">Aspergillus indologenus CBS 114.80</name>
    <dbReference type="NCBI Taxonomy" id="1450541"/>
    <lineage>
        <taxon>Eukaryota</taxon>
        <taxon>Fungi</taxon>
        <taxon>Dikarya</taxon>
        <taxon>Ascomycota</taxon>
        <taxon>Pezizomycotina</taxon>
        <taxon>Eurotiomycetes</taxon>
        <taxon>Eurotiomycetidae</taxon>
        <taxon>Eurotiales</taxon>
        <taxon>Aspergillaceae</taxon>
        <taxon>Aspergillus</taxon>
        <taxon>Aspergillus subgen. Circumdati</taxon>
    </lineage>
</organism>
<dbReference type="Proteomes" id="UP000248817">
    <property type="component" value="Unassembled WGS sequence"/>
</dbReference>
<protein>
    <submittedName>
        <fullName evidence="1">Uncharacterized protein</fullName>
    </submittedName>
</protein>
<name>A0A2V5IFA0_9EURO</name>
<reference evidence="1 2" key="1">
    <citation type="submission" date="2018-02" db="EMBL/GenBank/DDBJ databases">
        <title>The genomes of Aspergillus section Nigri reveals drivers in fungal speciation.</title>
        <authorList>
            <consortium name="DOE Joint Genome Institute"/>
            <person name="Vesth T.C."/>
            <person name="Nybo J."/>
            <person name="Theobald S."/>
            <person name="Brandl J."/>
            <person name="Frisvad J.C."/>
            <person name="Nielsen K.F."/>
            <person name="Lyhne E.K."/>
            <person name="Kogle M.E."/>
            <person name="Kuo A."/>
            <person name="Riley R."/>
            <person name="Clum A."/>
            <person name="Nolan M."/>
            <person name="Lipzen A."/>
            <person name="Salamov A."/>
            <person name="Henrissat B."/>
            <person name="Wiebenga A."/>
            <person name="De vries R.P."/>
            <person name="Grigoriev I.V."/>
            <person name="Mortensen U.H."/>
            <person name="Andersen M.R."/>
            <person name="Baker S.E."/>
        </authorList>
    </citation>
    <scope>NUCLEOTIDE SEQUENCE [LARGE SCALE GENOMIC DNA]</scope>
    <source>
        <strain evidence="1 2">CBS 114.80</strain>
    </source>
</reference>
<keyword evidence="2" id="KW-1185">Reference proteome</keyword>
<evidence type="ECO:0000313" key="2">
    <source>
        <dbReference type="Proteomes" id="UP000248817"/>
    </source>
</evidence>
<dbReference type="EMBL" id="KZ825470">
    <property type="protein sequence ID" value="PYI35359.1"/>
    <property type="molecule type" value="Genomic_DNA"/>
</dbReference>
<gene>
    <name evidence="1" type="ORF">BP00DRAFT_422381</name>
</gene>
<accession>A0A2V5IFA0</accession>